<dbReference type="Gene3D" id="3.80.10.10">
    <property type="entry name" value="Ribonuclease Inhibitor"/>
    <property type="match status" value="1"/>
</dbReference>
<name>A0A1X7SWS5_AMPQE</name>
<reference evidence="1" key="1">
    <citation type="submission" date="2017-05" db="UniProtKB">
        <authorList>
            <consortium name="EnsemblMetazoa"/>
        </authorList>
    </citation>
    <scope>IDENTIFICATION</scope>
</reference>
<dbReference type="STRING" id="400682.A0A1X7SWS5"/>
<evidence type="ECO:0000313" key="1">
    <source>
        <dbReference type="EnsemblMetazoa" id="Aqu2.1.06530_001"/>
    </source>
</evidence>
<dbReference type="GO" id="GO:0030027">
    <property type="term" value="C:lamellipodium"/>
    <property type="evidence" value="ECO:0007669"/>
    <property type="project" value="TreeGrafter"/>
</dbReference>
<dbReference type="GO" id="GO:0016477">
    <property type="term" value="P:cell migration"/>
    <property type="evidence" value="ECO:0007669"/>
    <property type="project" value="TreeGrafter"/>
</dbReference>
<dbReference type="SUPFAM" id="SSF52047">
    <property type="entry name" value="RNI-like"/>
    <property type="match status" value="1"/>
</dbReference>
<dbReference type="GO" id="GO:0032311">
    <property type="term" value="C:angiogenin-PRI complex"/>
    <property type="evidence" value="ECO:0007669"/>
    <property type="project" value="TreeGrafter"/>
</dbReference>
<protein>
    <recommendedName>
        <fullName evidence="2">CARMIL C-terminal domain-containing protein</fullName>
    </recommendedName>
</protein>
<dbReference type="Pfam" id="PF00560">
    <property type="entry name" value="LRR_1"/>
    <property type="match status" value="1"/>
</dbReference>
<dbReference type="GO" id="GO:0034315">
    <property type="term" value="P:regulation of Arp2/3 complex-mediated actin nucleation"/>
    <property type="evidence" value="ECO:0007669"/>
    <property type="project" value="TreeGrafter"/>
</dbReference>
<dbReference type="GO" id="GO:0005886">
    <property type="term" value="C:plasma membrane"/>
    <property type="evidence" value="ECO:0007669"/>
    <property type="project" value="TreeGrafter"/>
</dbReference>
<dbReference type="InterPro" id="IPR051279">
    <property type="entry name" value="PP1-Reg/Actin-Interact_Protein"/>
</dbReference>
<dbReference type="InterPro" id="IPR001611">
    <property type="entry name" value="Leu-rich_rpt"/>
</dbReference>
<dbReference type="InterPro" id="IPR032675">
    <property type="entry name" value="LRR_dom_sf"/>
</dbReference>
<proteinExistence type="predicted"/>
<evidence type="ECO:0008006" key="2">
    <source>
        <dbReference type="Google" id="ProtNLM"/>
    </source>
</evidence>
<dbReference type="EnsemblMetazoa" id="Aqu2.1.06530_001">
    <property type="protein sequence ID" value="Aqu2.1.06530_001"/>
    <property type="gene ID" value="Aqu2.1.06530"/>
</dbReference>
<dbReference type="AlphaFoldDB" id="A0A1X7SWS5"/>
<dbReference type="PANTHER" id="PTHR24112">
    <property type="entry name" value="LEUCINE-RICH REPEAT, ISOFORM F-RELATED"/>
    <property type="match status" value="1"/>
</dbReference>
<dbReference type="OrthoDB" id="18598at2759"/>
<dbReference type="Pfam" id="PF13516">
    <property type="entry name" value="LRR_6"/>
    <property type="match status" value="3"/>
</dbReference>
<dbReference type="GO" id="GO:0005654">
    <property type="term" value="C:nucleoplasm"/>
    <property type="evidence" value="ECO:0007669"/>
    <property type="project" value="TreeGrafter"/>
</dbReference>
<dbReference type="SMART" id="SM00368">
    <property type="entry name" value="LRR_RI"/>
    <property type="match status" value="5"/>
</dbReference>
<dbReference type="PANTHER" id="PTHR24112:SF50">
    <property type="entry name" value="RIBONUCLEASE INHIBITOR"/>
    <property type="match status" value="1"/>
</dbReference>
<organism evidence="1">
    <name type="scientific">Amphimedon queenslandica</name>
    <name type="common">Sponge</name>
    <dbReference type="NCBI Taxonomy" id="400682"/>
    <lineage>
        <taxon>Eukaryota</taxon>
        <taxon>Metazoa</taxon>
        <taxon>Porifera</taxon>
        <taxon>Demospongiae</taxon>
        <taxon>Heteroscleromorpha</taxon>
        <taxon>Haplosclerida</taxon>
        <taxon>Niphatidae</taxon>
        <taxon>Amphimedon</taxon>
    </lineage>
</organism>
<dbReference type="InParanoid" id="A0A1X7SWS5"/>
<dbReference type="GO" id="GO:0008428">
    <property type="term" value="F:ribonuclease inhibitor activity"/>
    <property type="evidence" value="ECO:0007669"/>
    <property type="project" value="TreeGrafter"/>
</dbReference>
<sequence>IESFCSGLESLQHGLQTLKLSNCKISTKVGSLIANAMKQNQDLLYSLTHLDLSENPLGPESQGPLVFLKEPQTVTTLNLSKCGLNFELVFPILLRGCQQHLRDLDLSQNRINVKKLNVTSLGQIMQQFFSSAISLQVINLSDCKLTPDLAIAIMEGLSVNPNISDTTLNLSSNELGHGLDVRSMSDSLSRLKKVNTLNISNTNIDQDLSRLIEALGLNRSIKHLSIGQNFEGRERIEGVKQLCRMIKADDCCLESLDISDSKLKEVTSAILNSLIYNDSIVKLDISGNGMGTHGLRAMVKLLLSGTQLKYVTHTIQTQVLLL</sequence>
<accession>A0A1X7SWS5</accession>
<dbReference type="eggNOG" id="KOG4242">
    <property type="taxonomic scope" value="Eukaryota"/>
</dbReference>